<dbReference type="HAMAP" id="MF_00137">
    <property type="entry name" value="SAICAR_synth"/>
    <property type="match status" value="1"/>
</dbReference>
<name>E0Y0R9_9SPHI</name>
<gene>
    <name evidence="8" type="primary">purC</name>
</gene>
<dbReference type="PROSITE" id="PS01058">
    <property type="entry name" value="SAICAR_SYNTHETASE_2"/>
    <property type="match status" value="1"/>
</dbReference>
<evidence type="ECO:0000313" key="10">
    <source>
        <dbReference type="EMBL" id="ADI20260.1"/>
    </source>
</evidence>
<dbReference type="SUPFAM" id="SSF56104">
    <property type="entry name" value="SAICAR synthase-like"/>
    <property type="match status" value="1"/>
</dbReference>
<evidence type="ECO:0000256" key="3">
    <source>
        <dbReference type="ARBA" id="ARBA00022598"/>
    </source>
</evidence>
<dbReference type="GO" id="GO:0005737">
    <property type="term" value="C:cytoplasm"/>
    <property type="evidence" value="ECO:0007669"/>
    <property type="project" value="TreeGrafter"/>
</dbReference>
<comment type="similarity">
    <text evidence="2 8">Belongs to the SAICAR synthetase family.</text>
</comment>
<evidence type="ECO:0000256" key="5">
    <source>
        <dbReference type="ARBA" id="ARBA00022755"/>
    </source>
</evidence>
<dbReference type="NCBIfam" id="NF010568">
    <property type="entry name" value="PRK13961.1"/>
    <property type="match status" value="1"/>
</dbReference>
<dbReference type="PANTHER" id="PTHR43700">
    <property type="entry name" value="PHOSPHORIBOSYLAMINOIMIDAZOLE-SUCCINOCARBOXAMIDE SYNTHASE"/>
    <property type="match status" value="1"/>
</dbReference>
<dbReference type="InterPro" id="IPR018236">
    <property type="entry name" value="SAICAR_synthetase_CS"/>
</dbReference>
<dbReference type="Pfam" id="PF01259">
    <property type="entry name" value="SAICAR_synt"/>
    <property type="match status" value="1"/>
</dbReference>
<sequence>MNQEPTYQFSGLTHFYRGKVRDVYTIGRDVLVMVASNRISAFDVVLPRPIPGKGQVLNQIAEHFLEATKDIVPNWRLATPDAQVTIGHRAEPFKVEMVIRGYLAGHAARTYKSGIRELCGVTLPEGMKENGAFPEPIITPATKAEHGAHDEDISREAIITKGIVSEADYILLEQYTRALFKRGSEMAAERGLILVDTKYEFGKLADGTIVLIDEIHTPDSSRYFYAEGYGERQNKNEPQRQLSKEFVREWLMENGFQGQNGQEVPEMTDDFVQLVSNRYQELFEKITGKPFQKVSDEGAEARIKRNVENYLSTFSG</sequence>
<dbReference type="GO" id="GO:0005524">
    <property type="term" value="F:ATP binding"/>
    <property type="evidence" value="ECO:0007669"/>
    <property type="project" value="UniProtKB-KW"/>
</dbReference>
<organism evidence="10">
    <name type="scientific">uncultured Sphingobacterium sp. EB080_L08E11</name>
    <dbReference type="NCBI Taxonomy" id="710992"/>
    <lineage>
        <taxon>Bacteria</taxon>
        <taxon>Pseudomonadati</taxon>
        <taxon>Bacteroidota</taxon>
        <taxon>Sphingobacteriia</taxon>
        <taxon>Sphingobacteriales</taxon>
        <taxon>Sphingobacteriaceae</taxon>
        <taxon>Sphingobacterium</taxon>
        <taxon>environmental samples</taxon>
    </lineage>
</organism>
<keyword evidence="5 8" id="KW-0658">Purine biosynthesis</keyword>
<evidence type="ECO:0000256" key="7">
    <source>
        <dbReference type="ARBA" id="ARBA00048475"/>
    </source>
</evidence>
<comment type="catalytic activity">
    <reaction evidence="7 8">
        <text>5-amino-1-(5-phospho-D-ribosyl)imidazole-4-carboxylate + L-aspartate + ATP = (2S)-2-[5-amino-1-(5-phospho-beta-D-ribosyl)imidazole-4-carboxamido]succinate + ADP + phosphate + 2 H(+)</text>
        <dbReference type="Rhea" id="RHEA:22628"/>
        <dbReference type="ChEBI" id="CHEBI:15378"/>
        <dbReference type="ChEBI" id="CHEBI:29991"/>
        <dbReference type="ChEBI" id="CHEBI:30616"/>
        <dbReference type="ChEBI" id="CHEBI:43474"/>
        <dbReference type="ChEBI" id="CHEBI:58443"/>
        <dbReference type="ChEBI" id="CHEBI:77657"/>
        <dbReference type="ChEBI" id="CHEBI:456216"/>
        <dbReference type="EC" id="6.3.2.6"/>
    </reaction>
</comment>
<dbReference type="PANTHER" id="PTHR43700:SF1">
    <property type="entry name" value="PHOSPHORIBOSYLAMINOIMIDAZOLE-SUCCINOCARBOXAMIDE SYNTHASE"/>
    <property type="match status" value="1"/>
</dbReference>
<accession>E0Y0R9</accession>
<dbReference type="UniPathway" id="UPA00074">
    <property type="reaction ID" value="UER00131"/>
</dbReference>
<keyword evidence="6 8" id="KW-0067">ATP-binding</keyword>
<evidence type="ECO:0000256" key="1">
    <source>
        <dbReference type="ARBA" id="ARBA00004672"/>
    </source>
</evidence>
<dbReference type="NCBIfam" id="NF009251">
    <property type="entry name" value="PRK12607.1"/>
    <property type="match status" value="1"/>
</dbReference>
<dbReference type="Gene3D" id="3.30.470.20">
    <property type="entry name" value="ATP-grasp fold, B domain"/>
    <property type="match status" value="1"/>
</dbReference>
<reference evidence="10" key="1">
    <citation type="journal article" date="2011" name="Environ. Microbiol.">
        <title>Time-series analyses of Monterey Bay coastal microbial picoplankton using a 'genome proxy' microarray.</title>
        <authorList>
            <person name="Rich V.I."/>
            <person name="Pham V.D."/>
            <person name="Eppley J."/>
            <person name="Shi Y."/>
            <person name="DeLong E.F."/>
        </authorList>
    </citation>
    <scope>NUCLEOTIDE SEQUENCE</scope>
</reference>
<protein>
    <recommendedName>
        <fullName evidence="8">Phosphoribosylaminoimidazole-succinocarboxamide synthase</fullName>
        <ecNumber evidence="8">6.3.2.6</ecNumber>
    </recommendedName>
    <alternativeName>
        <fullName evidence="8">SAICAR synthetase</fullName>
    </alternativeName>
</protein>
<evidence type="ECO:0000259" key="9">
    <source>
        <dbReference type="Pfam" id="PF01259"/>
    </source>
</evidence>
<keyword evidence="3 8" id="KW-0436">Ligase</keyword>
<feature type="domain" description="SAICAR synthetase/ADE2 N-terminal" evidence="9">
    <location>
        <begin position="15"/>
        <end position="256"/>
    </location>
</feature>
<dbReference type="InterPro" id="IPR028923">
    <property type="entry name" value="SAICAR_synt/ADE2_N"/>
</dbReference>
<dbReference type="Gene3D" id="3.30.200.20">
    <property type="entry name" value="Phosphorylase Kinase, domain 1"/>
    <property type="match status" value="1"/>
</dbReference>
<evidence type="ECO:0000256" key="4">
    <source>
        <dbReference type="ARBA" id="ARBA00022741"/>
    </source>
</evidence>
<evidence type="ECO:0000256" key="6">
    <source>
        <dbReference type="ARBA" id="ARBA00022840"/>
    </source>
</evidence>
<dbReference type="FunFam" id="3.30.200.20:FF:000199">
    <property type="entry name" value="Phosphoribosylaminoimidazole-succinocarboxamide synthase"/>
    <property type="match status" value="1"/>
</dbReference>
<proteinExistence type="inferred from homology"/>
<evidence type="ECO:0000256" key="8">
    <source>
        <dbReference type="HAMAP-Rule" id="MF_00137"/>
    </source>
</evidence>
<evidence type="ECO:0000256" key="2">
    <source>
        <dbReference type="ARBA" id="ARBA00010190"/>
    </source>
</evidence>
<dbReference type="GO" id="GO:0006189">
    <property type="term" value="P:'de novo' IMP biosynthetic process"/>
    <property type="evidence" value="ECO:0007669"/>
    <property type="project" value="UniProtKB-UniRule"/>
</dbReference>
<comment type="pathway">
    <text evidence="1 8">Purine metabolism; IMP biosynthesis via de novo pathway; 5-amino-1-(5-phospho-D-ribosyl)imidazole-4-carboxamide from 5-amino-1-(5-phospho-D-ribosyl)imidazole-4-carboxylate: step 1/2.</text>
</comment>
<dbReference type="CDD" id="cd01414">
    <property type="entry name" value="SAICAR_synt_Sc"/>
    <property type="match status" value="1"/>
</dbReference>
<dbReference type="AlphaFoldDB" id="E0Y0R9"/>
<dbReference type="EMBL" id="GU474939">
    <property type="protein sequence ID" value="ADI20260.1"/>
    <property type="molecule type" value="Genomic_DNA"/>
</dbReference>
<keyword evidence="4 8" id="KW-0547">Nucleotide-binding</keyword>
<dbReference type="GO" id="GO:0004639">
    <property type="term" value="F:phosphoribosylaminoimidazolesuccinocarboxamide synthase activity"/>
    <property type="evidence" value="ECO:0007669"/>
    <property type="project" value="UniProtKB-UniRule"/>
</dbReference>
<dbReference type="EC" id="6.3.2.6" evidence="8"/>